<organism evidence="2 3">
    <name type="scientific">Komagataeibacter europaeus</name>
    <name type="common">Gluconacetobacter europaeus</name>
    <dbReference type="NCBI Taxonomy" id="33995"/>
    <lineage>
        <taxon>Bacteria</taxon>
        <taxon>Pseudomonadati</taxon>
        <taxon>Pseudomonadota</taxon>
        <taxon>Alphaproteobacteria</taxon>
        <taxon>Acetobacterales</taxon>
        <taxon>Acetobacteraceae</taxon>
        <taxon>Komagataeibacter</taxon>
    </lineage>
</organism>
<feature type="transmembrane region" description="Helical" evidence="1">
    <location>
        <begin position="209"/>
        <end position="234"/>
    </location>
</feature>
<dbReference type="EMBL" id="LHUQ01000002">
    <property type="protein sequence ID" value="KON65827.1"/>
    <property type="molecule type" value="Genomic_DNA"/>
</dbReference>
<gene>
    <name evidence="2" type="ORF">KOEU_05140</name>
</gene>
<evidence type="ECO:0000313" key="2">
    <source>
        <dbReference type="EMBL" id="KON65827.1"/>
    </source>
</evidence>
<feature type="transmembrane region" description="Helical" evidence="1">
    <location>
        <begin position="339"/>
        <end position="356"/>
    </location>
</feature>
<keyword evidence="1" id="KW-0472">Membrane</keyword>
<feature type="transmembrane region" description="Helical" evidence="1">
    <location>
        <begin position="277"/>
        <end position="300"/>
    </location>
</feature>
<accession>A0A0M0EKP0</accession>
<evidence type="ECO:0000313" key="3">
    <source>
        <dbReference type="Proteomes" id="UP000037566"/>
    </source>
</evidence>
<feature type="transmembrane region" description="Helical" evidence="1">
    <location>
        <begin position="171"/>
        <end position="189"/>
    </location>
</feature>
<feature type="transmembrane region" description="Helical" evidence="1">
    <location>
        <begin position="140"/>
        <end position="159"/>
    </location>
</feature>
<dbReference type="STRING" id="33995.KOEU_05140"/>
<feature type="transmembrane region" description="Helical" evidence="1">
    <location>
        <begin position="84"/>
        <end position="102"/>
    </location>
</feature>
<proteinExistence type="predicted"/>
<feature type="transmembrane region" description="Helical" evidence="1">
    <location>
        <begin position="306"/>
        <end position="327"/>
    </location>
</feature>
<name>A0A0M0EKP0_KOMEU</name>
<comment type="caution">
    <text evidence="2">The sequence shown here is derived from an EMBL/GenBank/DDBJ whole genome shotgun (WGS) entry which is preliminary data.</text>
</comment>
<evidence type="ECO:0000256" key="1">
    <source>
        <dbReference type="SAM" id="Phobius"/>
    </source>
</evidence>
<dbReference type="Gene3D" id="1.20.1250.20">
    <property type="entry name" value="MFS general substrate transporter like domains"/>
    <property type="match status" value="1"/>
</dbReference>
<dbReference type="Proteomes" id="UP000037566">
    <property type="component" value="Unassembled WGS sequence"/>
</dbReference>
<keyword evidence="1" id="KW-0812">Transmembrane</keyword>
<dbReference type="OrthoDB" id="7216247at2"/>
<protein>
    <recommendedName>
        <fullName evidence="4">Major facilitator superfamily protein</fullName>
    </recommendedName>
</protein>
<dbReference type="PATRIC" id="fig|33995.3.peg.569"/>
<dbReference type="RefSeq" id="WP_019086349.1">
    <property type="nucleotide sequence ID" value="NZ_LHUQ01000002.1"/>
</dbReference>
<sequence>MVDNFNISSSSTRDNIRLAVSASIGSGISHLGSTMMPFQTNSLIEGFHISASAAGMFGFFEISSLSLAMLMVVPFLGAPIHGRLAFGGALIVIAAQIMIYLGPSSVPYLWGCSILSGCGFGVIFSAFISRVSAIRNPDRIYSISCGGGAVVTVSTVMTIPWTTAWLGQRGPFMSIILVVAVLMPFLSFLGHKNNDIQKKKPLKIEWPGYVVGTIPILIMWAGYSIGSGIVWSFVDGIGQSIHVKESVIVLLSSAGIIAGFLSNVFGAVIAGHINRRLPLLFGIIGTALSFLLTGLAWNTVIYCFGIISYWIFVMIAYAYLLGAAAGLDPTGKVGAMGGSCDRIAYAVGALMGGFLVDVSSYSMLGIAGFISCIMTLPVCMPLVSRAFHNHAVARDQIAPTLN</sequence>
<feature type="transmembrane region" description="Helical" evidence="1">
    <location>
        <begin position="246"/>
        <end position="270"/>
    </location>
</feature>
<feature type="transmembrane region" description="Helical" evidence="1">
    <location>
        <begin position="108"/>
        <end position="128"/>
    </location>
</feature>
<keyword evidence="1" id="KW-1133">Transmembrane helix</keyword>
<reference evidence="2" key="1">
    <citation type="submission" date="2015-08" db="EMBL/GenBank/DDBJ databases">
        <title>Draft genome sequence of Komagataeibacter europaeus CECT 8546 a cellulose producer strain from vinegar produced by the traditional method.</title>
        <authorList>
            <person name="Poehlein A."/>
            <person name="Valera M.J."/>
            <person name="Haack F.S."/>
            <person name="Mas A."/>
            <person name="Daniel R."/>
            <person name="Streit W.R."/>
            <person name="Mateo E."/>
        </authorList>
    </citation>
    <scope>NUCLEOTIDE SEQUENCE [LARGE SCALE GENOMIC DNA]</scope>
    <source>
        <strain evidence="2">CECT 8546</strain>
    </source>
</reference>
<feature type="transmembrane region" description="Helical" evidence="1">
    <location>
        <begin position="362"/>
        <end position="384"/>
    </location>
</feature>
<evidence type="ECO:0008006" key="4">
    <source>
        <dbReference type="Google" id="ProtNLM"/>
    </source>
</evidence>
<dbReference type="SUPFAM" id="SSF103473">
    <property type="entry name" value="MFS general substrate transporter"/>
    <property type="match status" value="1"/>
</dbReference>
<feature type="transmembrane region" description="Helical" evidence="1">
    <location>
        <begin position="47"/>
        <end position="72"/>
    </location>
</feature>
<dbReference type="InterPro" id="IPR036259">
    <property type="entry name" value="MFS_trans_sf"/>
</dbReference>
<dbReference type="AlphaFoldDB" id="A0A0M0EKP0"/>
<keyword evidence="3" id="KW-1185">Reference proteome</keyword>